<organism evidence="13 14">
    <name type="scientific">Stappia taiwanensis</name>
    <dbReference type="NCBI Taxonomy" id="992267"/>
    <lineage>
        <taxon>Bacteria</taxon>
        <taxon>Pseudomonadati</taxon>
        <taxon>Pseudomonadota</taxon>
        <taxon>Alphaproteobacteria</taxon>
        <taxon>Hyphomicrobiales</taxon>
        <taxon>Stappiaceae</taxon>
        <taxon>Stappia</taxon>
    </lineage>
</organism>
<protein>
    <recommendedName>
        <fullName evidence="7">3-sulfinopropanoyl-CoA desulfinase</fullName>
        <ecNumber evidence="6">3.13.1.4</ecNumber>
    </recommendedName>
    <alternativeName>
        <fullName evidence="8">3-sulfinopropionyl coenzyme A desulfinase</fullName>
    </alternativeName>
</protein>
<reference evidence="13 14" key="1">
    <citation type="submission" date="2020-07" db="EMBL/GenBank/DDBJ databases">
        <authorList>
            <person name="Li M."/>
        </authorList>
    </citation>
    <scope>NUCLEOTIDE SEQUENCE [LARGE SCALE GENOMIC DNA]</scope>
    <source>
        <strain evidence="13 14">DSM 23284</strain>
    </source>
</reference>
<comment type="cofactor">
    <cofactor evidence="1 9">
        <name>FAD</name>
        <dbReference type="ChEBI" id="CHEBI:57692"/>
    </cofactor>
</comment>
<dbReference type="SUPFAM" id="SSF47203">
    <property type="entry name" value="Acyl-CoA dehydrogenase C-terminal domain-like"/>
    <property type="match status" value="1"/>
</dbReference>
<keyword evidence="9" id="KW-0560">Oxidoreductase</keyword>
<evidence type="ECO:0000256" key="9">
    <source>
        <dbReference type="RuleBase" id="RU362125"/>
    </source>
</evidence>
<dbReference type="Pfam" id="PF02770">
    <property type="entry name" value="Acyl-CoA_dh_M"/>
    <property type="match status" value="1"/>
</dbReference>
<proteinExistence type="inferred from homology"/>
<evidence type="ECO:0000313" key="14">
    <source>
        <dbReference type="Proteomes" id="UP000559404"/>
    </source>
</evidence>
<dbReference type="PIRSF" id="PIRSF016578">
    <property type="entry name" value="HsaA"/>
    <property type="match status" value="1"/>
</dbReference>
<dbReference type="Gene3D" id="1.20.140.10">
    <property type="entry name" value="Butyryl-CoA Dehydrogenase, subunit A, domain 3"/>
    <property type="match status" value="1"/>
</dbReference>
<dbReference type="InterPro" id="IPR013786">
    <property type="entry name" value="AcylCoA_DH/ox_N"/>
</dbReference>
<dbReference type="GO" id="GO:0003995">
    <property type="term" value="F:acyl-CoA dehydrogenase activity"/>
    <property type="evidence" value="ECO:0007669"/>
    <property type="project" value="InterPro"/>
</dbReference>
<dbReference type="GO" id="GO:0050660">
    <property type="term" value="F:flavin adenine dinucleotide binding"/>
    <property type="evidence" value="ECO:0007669"/>
    <property type="project" value="InterPro"/>
</dbReference>
<keyword evidence="3 9" id="KW-0285">Flavoprotein</keyword>
<dbReference type="InterPro" id="IPR046373">
    <property type="entry name" value="Acyl-CoA_Oxase/DH_mid-dom_sf"/>
</dbReference>
<evidence type="ECO:0000259" key="11">
    <source>
        <dbReference type="Pfam" id="PF02770"/>
    </source>
</evidence>
<dbReference type="AlphaFoldDB" id="A0A838XT90"/>
<dbReference type="FunFam" id="1.20.140.10:FF:000004">
    <property type="entry name" value="Acyl-CoA dehydrogenase FadE25"/>
    <property type="match status" value="1"/>
</dbReference>
<dbReference type="InterPro" id="IPR009075">
    <property type="entry name" value="AcylCo_DH/oxidase_C"/>
</dbReference>
<dbReference type="PROSITE" id="PS00073">
    <property type="entry name" value="ACYL_COA_DH_2"/>
    <property type="match status" value="1"/>
</dbReference>
<dbReference type="InterPro" id="IPR006091">
    <property type="entry name" value="Acyl-CoA_Oxase/DH_mid-dom"/>
</dbReference>
<dbReference type="Gene3D" id="1.10.540.10">
    <property type="entry name" value="Acyl-CoA dehydrogenase/oxidase, N-terminal domain"/>
    <property type="match status" value="1"/>
</dbReference>
<feature type="domain" description="Acyl-CoA dehydrogenase/oxidase C-terminal" evidence="10">
    <location>
        <begin position="228"/>
        <end position="376"/>
    </location>
</feature>
<evidence type="ECO:0000313" key="13">
    <source>
        <dbReference type="EMBL" id="MBA4612261.1"/>
    </source>
</evidence>
<keyword evidence="14" id="KW-1185">Reference proteome</keyword>
<evidence type="ECO:0000256" key="3">
    <source>
        <dbReference type="ARBA" id="ARBA00022630"/>
    </source>
</evidence>
<dbReference type="PANTHER" id="PTHR43884">
    <property type="entry name" value="ACYL-COA DEHYDROGENASE"/>
    <property type="match status" value="1"/>
</dbReference>
<dbReference type="Proteomes" id="UP000559404">
    <property type="component" value="Unassembled WGS sequence"/>
</dbReference>
<dbReference type="Gene3D" id="2.40.110.10">
    <property type="entry name" value="Butyryl-CoA Dehydrogenase, subunit A, domain 2"/>
    <property type="match status" value="1"/>
</dbReference>
<evidence type="ECO:0000256" key="8">
    <source>
        <dbReference type="ARBA" id="ARBA00075603"/>
    </source>
</evidence>
<dbReference type="InterPro" id="IPR037069">
    <property type="entry name" value="AcylCoA_DH/ox_N_sf"/>
</dbReference>
<name>A0A838XT90_9HYPH</name>
<evidence type="ECO:0000256" key="4">
    <source>
        <dbReference type="ARBA" id="ARBA00022827"/>
    </source>
</evidence>
<comment type="catalytic activity">
    <reaction evidence="5">
        <text>3-sulfinopropanoyl-CoA + H2O = propanoyl-CoA + sulfite + H(+)</text>
        <dbReference type="Rhea" id="RHEA:41624"/>
        <dbReference type="ChEBI" id="CHEBI:15377"/>
        <dbReference type="ChEBI" id="CHEBI:15378"/>
        <dbReference type="ChEBI" id="CHEBI:17359"/>
        <dbReference type="ChEBI" id="CHEBI:57392"/>
        <dbReference type="ChEBI" id="CHEBI:78349"/>
        <dbReference type="EC" id="3.13.1.4"/>
    </reaction>
    <physiologicalReaction direction="left-to-right" evidence="5">
        <dbReference type="Rhea" id="RHEA:41625"/>
    </physiologicalReaction>
</comment>
<feature type="domain" description="Acyl-CoA oxidase/dehydrogenase middle" evidence="11">
    <location>
        <begin position="121"/>
        <end position="209"/>
    </location>
</feature>
<dbReference type="InterPro" id="IPR006089">
    <property type="entry name" value="Acyl-CoA_DH_CS"/>
</dbReference>
<evidence type="ECO:0000259" key="10">
    <source>
        <dbReference type="Pfam" id="PF00441"/>
    </source>
</evidence>
<dbReference type="EMBL" id="JACEON010000009">
    <property type="protein sequence ID" value="MBA4612261.1"/>
    <property type="molecule type" value="Genomic_DNA"/>
</dbReference>
<comment type="similarity">
    <text evidence="2 9">Belongs to the acyl-CoA dehydrogenase family.</text>
</comment>
<dbReference type="Pfam" id="PF00441">
    <property type="entry name" value="Acyl-CoA_dh_1"/>
    <property type="match status" value="1"/>
</dbReference>
<dbReference type="RefSeq" id="WP_181760451.1">
    <property type="nucleotide sequence ID" value="NZ_BMCR01000003.1"/>
</dbReference>
<evidence type="ECO:0000256" key="2">
    <source>
        <dbReference type="ARBA" id="ARBA00009347"/>
    </source>
</evidence>
<feature type="domain" description="Acyl-CoA dehydrogenase/oxidase N-terminal" evidence="12">
    <location>
        <begin position="7"/>
        <end position="115"/>
    </location>
</feature>
<dbReference type="InterPro" id="IPR036250">
    <property type="entry name" value="AcylCo_DH-like_C"/>
</dbReference>
<sequence length="378" mass="40466">MTPTFRDDEAMIIDQIARFAEKTLAPQAARIDEEGQFATIHLDALAEMGILGMNLPEEYGGVGLSGPALYRAVELIAGACGSTASMLTAHFLATDSLLLGGDEALKKRYLPAAAERRMLGAFALTEPEAGSNPADMRSHAVAEDGGYRLKGSKCFISNAGAADFLVVYAKTDRSAGARGVSAFVVEPKTTEGIEIGPNEKTMGLRGGHVFSLSLDCHVPAENLLGAEGTGFRTAMKVLDNGRIEVAAQATGIAEAALEAAVAYAKERKVGGHAIADFQGLQWMLADMATDLAAARALAYQAAEKRGTGQRYSRESAFAKLYASEAAWRIADRALQIHGGYGYTCDFPLERYLRDLRIFRIYEGSSEIQRTIIARDLLS</sequence>
<dbReference type="Pfam" id="PF02771">
    <property type="entry name" value="Acyl-CoA_dh_N"/>
    <property type="match status" value="1"/>
</dbReference>
<dbReference type="PANTHER" id="PTHR43884:SF12">
    <property type="entry name" value="ISOVALERYL-COA DEHYDROGENASE, MITOCHONDRIAL-RELATED"/>
    <property type="match status" value="1"/>
</dbReference>
<dbReference type="EC" id="3.13.1.4" evidence="6"/>
<reference evidence="13 14" key="2">
    <citation type="submission" date="2020-08" db="EMBL/GenBank/DDBJ databases">
        <title>Stappia taiwanensis sp. nov., isolated from a coastal thermal spring.</title>
        <authorList>
            <person name="Kampfer P."/>
        </authorList>
    </citation>
    <scope>NUCLEOTIDE SEQUENCE [LARGE SCALE GENOMIC DNA]</scope>
    <source>
        <strain evidence="13 14">DSM 23284</strain>
    </source>
</reference>
<evidence type="ECO:0000256" key="7">
    <source>
        <dbReference type="ARBA" id="ARBA00068311"/>
    </source>
</evidence>
<evidence type="ECO:0000256" key="6">
    <source>
        <dbReference type="ARBA" id="ARBA00066461"/>
    </source>
</evidence>
<keyword evidence="4 9" id="KW-0274">FAD</keyword>
<evidence type="ECO:0000259" key="12">
    <source>
        <dbReference type="Pfam" id="PF02771"/>
    </source>
</evidence>
<dbReference type="InterPro" id="IPR009100">
    <property type="entry name" value="AcylCoA_DH/oxidase_NM_dom_sf"/>
</dbReference>
<gene>
    <name evidence="13" type="ORF">H1W37_11395</name>
</gene>
<accession>A0A838XT90</accession>
<evidence type="ECO:0000256" key="5">
    <source>
        <dbReference type="ARBA" id="ARBA00052938"/>
    </source>
</evidence>
<comment type="caution">
    <text evidence="13">The sequence shown here is derived from an EMBL/GenBank/DDBJ whole genome shotgun (WGS) entry which is preliminary data.</text>
</comment>
<evidence type="ECO:0000256" key="1">
    <source>
        <dbReference type="ARBA" id="ARBA00001974"/>
    </source>
</evidence>
<dbReference type="SUPFAM" id="SSF56645">
    <property type="entry name" value="Acyl-CoA dehydrogenase NM domain-like"/>
    <property type="match status" value="1"/>
</dbReference>